<name>A0A8D5U4D1_9CREN</name>
<reference evidence="3 4" key="1">
    <citation type="submission" date="2021-04" db="EMBL/GenBank/DDBJ databases">
        <title>Complete genome sequence of Stygiolobus sp. KN-1.</title>
        <authorList>
            <person name="Nakamura K."/>
            <person name="Sakai H."/>
            <person name="Kurosawa N."/>
        </authorList>
    </citation>
    <scope>NUCLEOTIDE SEQUENCE [LARGE SCALE GENOMIC DNA]</scope>
    <source>
        <strain evidence="3 4">KN-1</strain>
    </source>
</reference>
<evidence type="ECO:0000259" key="2">
    <source>
        <dbReference type="Pfam" id="PF13439"/>
    </source>
</evidence>
<dbReference type="Pfam" id="PF00534">
    <property type="entry name" value="Glycos_transf_1"/>
    <property type="match status" value="1"/>
</dbReference>
<dbReference type="InterPro" id="IPR028098">
    <property type="entry name" value="Glyco_trans_4-like_N"/>
</dbReference>
<protein>
    <submittedName>
        <fullName evidence="3">Glycosyl transferase</fullName>
    </submittedName>
</protein>
<dbReference type="SUPFAM" id="SSF53756">
    <property type="entry name" value="UDP-Glycosyltransferase/glycogen phosphorylase"/>
    <property type="match status" value="1"/>
</dbReference>
<dbReference type="RefSeq" id="WP_221289112.1">
    <property type="nucleotide sequence ID" value="NZ_AP024597.1"/>
</dbReference>
<evidence type="ECO:0000313" key="4">
    <source>
        <dbReference type="Proteomes" id="UP000825123"/>
    </source>
</evidence>
<proteinExistence type="predicted"/>
<evidence type="ECO:0000313" key="3">
    <source>
        <dbReference type="EMBL" id="BCU69049.1"/>
    </source>
</evidence>
<dbReference type="InterPro" id="IPR001296">
    <property type="entry name" value="Glyco_trans_1"/>
</dbReference>
<dbReference type="GO" id="GO:0016757">
    <property type="term" value="F:glycosyltransferase activity"/>
    <property type="evidence" value="ECO:0007669"/>
    <property type="project" value="InterPro"/>
</dbReference>
<sequence length="371" mass="41993">MQVTLIPSTDKPWDGIEVYSYELAKRLSKRNIKVIGIRVGIKDDVKYVNQNFKLITAGTPNYTKGLGYYYRVFRAITKNYREINSSEIIHAIGGYYSAIEFIPFKGRKIVTIIGASSLREKKKSKRIIRTIYSSLIYKFAKKYIVPNEFIYKEVKEHYHVNNLEIIPLGVDIEGLTVSERKDVLKEKLGFEPDDIVILYLGQLVHGKRLPELLTAFKKVSEKISNAKLVLVAWGYLKDQLMELATSLNIKDRVIFKKPVPYCERKYVYGAADVLTMIGDSFGDGGVSSAVLDGLGSGLPIIVARGSPNILVVKDGFNGFVVNPSNPEEIALAIMKAVENREYLGKNSKYIAKELDWDLIAEKILKVYKEIY</sequence>
<accession>A0A8D5U4D1</accession>
<feature type="domain" description="Glycosyl transferase family 1" evidence="1">
    <location>
        <begin position="182"/>
        <end position="348"/>
    </location>
</feature>
<dbReference type="Proteomes" id="UP000825123">
    <property type="component" value="Chromosome"/>
</dbReference>
<dbReference type="Gene3D" id="3.40.50.2000">
    <property type="entry name" value="Glycogen Phosphorylase B"/>
    <property type="match status" value="2"/>
</dbReference>
<dbReference type="GeneID" id="66162096"/>
<dbReference type="KEGG" id="csty:KN1_03460"/>
<organism evidence="3 4">
    <name type="scientific">Stygiolobus caldivivus</name>
    <dbReference type="NCBI Taxonomy" id="2824673"/>
    <lineage>
        <taxon>Archaea</taxon>
        <taxon>Thermoproteota</taxon>
        <taxon>Thermoprotei</taxon>
        <taxon>Sulfolobales</taxon>
        <taxon>Sulfolobaceae</taxon>
        <taxon>Stygiolobus</taxon>
    </lineage>
</organism>
<dbReference type="CDD" id="cd03801">
    <property type="entry name" value="GT4_PimA-like"/>
    <property type="match status" value="1"/>
</dbReference>
<keyword evidence="3" id="KW-0808">Transferase</keyword>
<dbReference type="EMBL" id="AP024597">
    <property type="protein sequence ID" value="BCU69049.1"/>
    <property type="molecule type" value="Genomic_DNA"/>
</dbReference>
<keyword evidence="4" id="KW-1185">Reference proteome</keyword>
<dbReference type="PANTHER" id="PTHR12526">
    <property type="entry name" value="GLYCOSYLTRANSFERASE"/>
    <property type="match status" value="1"/>
</dbReference>
<gene>
    <name evidence="3" type="ORF">KN1_03460</name>
</gene>
<dbReference type="Pfam" id="PF13439">
    <property type="entry name" value="Glyco_transf_4"/>
    <property type="match status" value="1"/>
</dbReference>
<evidence type="ECO:0000259" key="1">
    <source>
        <dbReference type="Pfam" id="PF00534"/>
    </source>
</evidence>
<feature type="domain" description="Glycosyltransferase subfamily 4-like N-terminal" evidence="2">
    <location>
        <begin position="14"/>
        <end position="173"/>
    </location>
</feature>
<dbReference type="AlphaFoldDB" id="A0A8D5U4D1"/>
<dbReference type="PANTHER" id="PTHR12526:SF638">
    <property type="entry name" value="SPORE COAT PROTEIN SA"/>
    <property type="match status" value="1"/>
</dbReference>